<dbReference type="AlphaFoldDB" id="A0A6A5QZB3"/>
<dbReference type="EMBL" id="ML979133">
    <property type="protein sequence ID" value="KAF1919187.1"/>
    <property type="molecule type" value="Genomic_DNA"/>
</dbReference>
<organism evidence="1 2">
    <name type="scientific">Ampelomyces quisqualis</name>
    <name type="common">Powdery mildew agent</name>
    <dbReference type="NCBI Taxonomy" id="50730"/>
    <lineage>
        <taxon>Eukaryota</taxon>
        <taxon>Fungi</taxon>
        <taxon>Dikarya</taxon>
        <taxon>Ascomycota</taxon>
        <taxon>Pezizomycotina</taxon>
        <taxon>Dothideomycetes</taxon>
        <taxon>Pleosporomycetidae</taxon>
        <taxon>Pleosporales</taxon>
        <taxon>Pleosporineae</taxon>
        <taxon>Phaeosphaeriaceae</taxon>
        <taxon>Ampelomyces</taxon>
    </lineage>
</organism>
<protein>
    <submittedName>
        <fullName evidence="1">Uncharacterized protein</fullName>
    </submittedName>
</protein>
<dbReference type="Proteomes" id="UP000800096">
    <property type="component" value="Unassembled WGS sequence"/>
</dbReference>
<keyword evidence="2" id="KW-1185">Reference proteome</keyword>
<dbReference type="OrthoDB" id="3932667at2759"/>
<accession>A0A6A5QZB3</accession>
<evidence type="ECO:0000313" key="1">
    <source>
        <dbReference type="EMBL" id="KAF1919187.1"/>
    </source>
</evidence>
<proteinExistence type="predicted"/>
<evidence type="ECO:0000313" key="2">
    <source>
        <dbReference type="Proteomes" id="UP000800096"/>
    </source>
</evidence>
<sequence length="449" mass="50522">MGGPINAAHTAFAHQWKLPVDSRGPTDLANFHMEGDNGNNDHIFDDYRITLVWEEYDGALRGASGSHHIFESGKSSDNRLLKSADLISYNGVGTASTILYNAKDATLFYQTDKRDAVRNSITLSFHLESADDEIRMLIEPAGAVQAEDGPSTLSELVLNNAGPGYSNSFQRLLLSPESLQAITERLSKIRLTPIDPPPASDAHSKLQQQADAYKEDNLAKIPADILAIEHDIIIAGIHPSAENFFGLLCVNARRDVHLPLGWEFLPQDPMDEHRERARKFIRDMPKQAVYARLENYVQAITGSPYSASDLLSTDQLQQLATSIETRAYELLTDGFVDPSHVLNSLPSFVGALGQVLNGEKEWGRFPQMHVTQYDFQVYRTRCLYLFWCADWLAYYNGKTVEGRFMIREVAKEEMDKGRREMVWTARLLVRNWVAWGLFGEALPQEFVIT</sequence>
<gene>
    <name evidence="1" type="ORF">BDU57DRAFT_491273</name>
</gene>
<reference evidence="1" key="1">
    <citation type="journal article" date="2020" name="Stud. Mycol.">
        <title>101 Dothideomycetes genomes: a test case for predicting lifestyles and emergence of pathogens.</title>
        <authorList>
            <person name="Haridas S."/>
            <person name="Albert R."/>
            <person name="Binder M."/>
            <person name="Bloem J."/>
            <person name="Labutti K."/>
            <person name="Salamov A."/>
            <person name="Andreopoulos B."/>
            <person name="Baker S."/>
            <person name="Barry K."/>
            <person name="Bills G."/>
            <person name="Bluhm B."/>
            <person name="Cannon C."/>
            <person name="Castanera R."/>
            <person name="Culley D."/>
            <person name="Daum C."/>
            <person name="Ezra D."/>
            <person name="Gonzalez J."/>
            <person name="Henrissat B."/>
            <person name="Kuo A."/>
            <person name="Liang C."/>
            <person name="Lipzen A."/>
            <person name="Lutzoni F."/>
            <person name="Magnuson J."/>
            <person name="Mondo S."/>
            <person name="Nolan M."/>
            <person name="Ohm R."/>
            <person name="Pangilinan J."/>
            <person name="Park H.-J."/>
            <person name="Ramirez L."/>
            <person name="Alfaro M."/>
            <person name="Sun H."/>
            <person name="Tritt A."/>
            <person name="Yoshinaga Y."/>
            <person name="Zwiers L.-H."/>
            <person name="Turgeon B."/>
            <person name="Goodwin S."/>
            <person name="Spatafora J."/>
            <person name="Crous P."/>
            <person name="Grigoriev I."/>
        </authorList>
    </citation>
    <scope>NUCLEOTIDE SEQUENCE</scope>
    <source>
        <strain evidence="1">HMLAC05119</strain>
    </source>
</reference>
<name>A0A6A5QZB3_AMPQU</name>